<reference evidence="2" key="1">
    <citation type="journal article" date="2021" name="New Phytol.">
        <title>Evolutionary innovations through gain and loss of genes in the ectomycorrhizal Boletales.</title>
        <authorList>
            <person name="Wu G."/>
            <person name="Miyauchi S."/>
            <person name="Morin E."/>
            <person name="Kuo A."/>
            <person name="Drula E."/>
            <person name="Varga T."/>
            <person name="Kohler A."/>
            <person name="Feng B."/>
            <person name="Cao Y."/>
            <person name="Lipzen A."/>
            <person name="Daum C."/>
            <person name="Hundley H."/>
            <person name="Pangilinan J."/>
            <person name="Johnson J."/>
            <person name="Barry K."/>
            <person name="LaButti K."/>
            <person name="Ng V."/>
            <person name="Ahrendt S."/>
            <person name="Min B."/>
            <person name="Choi I.G."/>
            <person name="Park H."/>
            <person name="Plett J.M."/>
            <person name="Magnuson J."/>
            <person name="Spatafora J.W."/>
            <person name="Nagy L.G."/>
            <person name="Henrissat B."/>
            <person name="Grigoriev I.V."/>
            <person name="Yang Z.L."/>
            <person name="Xu J."/>
            <person name="Martin F.M."/>
        </authorList>
    </citation>
    <scope>NUCLEOTIDE SEQUENCE</scope>
    <source>
        <strain evidence="2">KKN 215</strain>
    </source>
</reference>
<feature type="compositionally biased region" description="Acidic residues" evidence="1">
    <location>
        <begin position="264"/>
        <end position="279"/>
    </location>
</feature>
<comment type="caution">
    <text evidence="2">The sequence shown here is derived from an EMBL/GenBank/DDBJ whole genome shotgun (WGS) entry which is preliminary data.</text>
</comment>
<name>A0A8K0UT76_9AGAR</name>
<accession>A0A8K0UT76</accession>
<proteinExistence type="predicted"/>
<evidence type="ECO:0000256" key="1">
    <source>
        <dbReference type="SAM" id="MobiDB-lite"/>
    </source>
</evidence>
<dbReference type="AlphaFoldDB" id="A0A8K0UT76"/>
<sequence>MSSTPTTLADLLHNEDVLYNILSNAGTKAHDLTWLWTNCREVSHGFKDAAELVFLRRHLRHTYFSTDLGVYYGDREANLYVNFKFSKLDASDPSQAIFRTEYHTGPRQEVAKRLETRFRNGNSVVEPRLLIRIRSYVNDTRVPGFQGDWERLEIRCDWKGMFTEWFTEEKEHARRLKVVVNSVKEQAAMGDGSQELLFAAMMAFSDSYESIWKKIRAERIRRNARREWEERGGESGWKEPGPDNRGYKQLKEARFDFGFASESSSEESGGEEEGEDGGESVDNQEGY</sequence>
<dbReference type="EMBL" id="JAEVFJ010000010">
    <property type="protein sequence ID" value="KAH8102083.1"/>
    <property type="molecule type" value="Genomic_DNA"/>
</dbReference>
<feature type="region of interest" description="Disordered" evidence="1">
    <location>
        <begin position="259"/>
        <end position="287"/>
    </location>
</feature>
<evidence type="ECO:0000313" key="2">
    <source>
        <dbReference type="EMBL" id="KAH8102083.1"/>
    </source>
</evidence>
<feature type="region of interest" description="Disordered" evidence="1">
    <location>
        <begin position="228"/>
        <end position="247"/>
    </location>
</feature>
<protein>
    <submittedName>
        <fullName evidence="2">Uncharacterized protein</fullName>
    </submittedName>
</protein>
<gene>
    <name evidence="2" type="ORF">BXZ70DRAFT_52100</name>
</gene>
<dbReference type="Proteomes" id="UP000813824">
    <property type="component" value="Unassembled WGS sequence"/>
</dbReference>
<evidence type="ECO:0000313" key="3">
    <source>
        <dbReference type="Proteomes" id="UP000813824"/>
    </source>
</evidence>
<keyword evidence="3" id="KW-1185">Reference proteome</keyword>
<dbReference type="OrthoDB" id="2997776at2759"/>
<organism evidence="2 3">
    <name type="scientific">Cristinia sonorae</name>
    <dbReference type="NCBI Taxonomy" id="1940300"/>
    <lineage>
        <taxon>Eukaryota</taxon>
        <taxon>Fungi</taxon>
        <taxon>Dikarya</taxon>
        <taxon>Basidiomycota</taxon>
        <taxon>Agaricomycotina</taxon>
        <taxon>Agaricomycetes</taxon>
        <taxon>Agaricomycetidae</taxon>
        <taxon>Agaricales</taxon>
        <taxon>Pleurotineae</taxon>
        <taxon>Stephanosporaceae</taxon>
        <taxon>Cristinia</taxon>
    </lineage>
</organism>